<evidence type="ECO:0008006" key="4">
    <source>
        <dbReference type="Google" id="ProtNLM"/>
    </source>
</evidence>
<dbReference type="EMBL" id="ADBJ01000047">
    <property type="protein sequence ID" value="EFA76484.1"/>
    <property type="molecule type" value="Genomic_DNA"/>
</dbReference>
<dbReference type="PANTHER" id="PTHR31630">
    <property type="entry name" value="PHYTANOYL-COA DIOXYGENASE-RELATED-RELATED"/>
    <property type="match status" value="1"/>
</dbReference>
<proteinExistence type="predicted"/>
<dbReference type="PANTHER" id="PTHR31630:SF10">
    <property type="entry name" value="PHYTANOYL-COA DIOXYGENASE"/>
    <property type="match status" value="1"/>
</dbReference>
<accession>D3BQR4</accession>
<evidence type="ECO:0000313" key="3">
    <source>
        <dbReference type="Proteomes" id="UP000001396"/>
    </source>
</evidence>
<dbReference type="Proteomes" id="UP000001396">
    <property type="component" value="Unassembled WGS sequence"/>
</dbReference>
<dbReference type="InParanoid" id="D3BQR4"/>
<dbReference type="AlphaFoldDB" id="D3BQR4"/>
<reference evidence="2 3" key="1">
    <citation type="journal article" date="2011" name="Genome Res.">
        <title>Phylogeny-wide analysis of social amoeba genomes highlights ancient origins for complex intercellular communication.</title>
        <authorList>
            <person name="Heidel A.J."/>
            <person name="Lawal H.M."/>
            <person name="Felder M."/>
            <person name="Schilde C."/>
            <person name="Helps N.R."/>
            <person name="Tunggal B."/>
            <person name="Rivero F."/>
            <person name="John U."/>
            <person name="Schleicher M."/>
            <person name="Eichinger L."/>
            <person name="Platzer M."/>
            <person name="Noegel A.A."/>
            <person name="Schaap P."/>
            <person name="Gloeckner G."/>
        </authorList>
    </citation>
    <scope>NUCLEOTIDE SEQUENCE [LARGE SCALE GENOMIC DNA]</scope>
    <source>
        <strain evidence="3">ATCC 26659 / Pp 5 / PN500</strain>
    </source>
</reference>
<dbReference type="SUPFAM" id="SSF51197">
    <property type="entry name" value="Clavaminate synthase-like"/>
    <property type="match status" value="1"/>
</dbReference>
<feature type="region of interest" description="Disordered" evidence="1">
    <location>
        <begin position="61"/>
        <end position="99"/>
    </location>
</feature>
<evidence type="ECO:0000313" key="2">
    <source>
        <dbReference type="EMBL" id="EFA76484.1"/>
    </source>
</evidence>
<name>D3BQR4_HETP5</name>
<dbReference type="Pfam" id="PF05721">
    <property type="entry name" value="PhyH"/>
    <property type="match status" value="1"/>
</dbReference>
<evidence type="ECO:0000256" key="1">
    <source>
        <dbReference type="SAM" id="MobiDB-lite"/>
    </source>
</evidence>
<dbReference type="Gene3D" id="2.60.120.620">
    <property type="entry name" value="q2cbj1_9rhob like domain"/>
    <property type="match status" value="1"/>
</dbReference>
<sequence>MFKRKTSESELNLTLDNNPKTVINKNYNNYYKTIEKKSKIETKTINNKITNVLNTKQINKSLKKKKEDSESESDSDSDYEDSEDDDDDDDVKVSKSKSTTTTFNVGGKSKISYSTLEKSCNTLKDDWPQWRKDLYHKGWAVVPNVVPTDRCATYSSAFWDWMENFNTGVKRDDSSTWVNSNWPGNIHGIFQHYAFGQNQFVWDIRVEQPIIDVFTKIYNTDKLGSNKFGFRCVQGFLNLNHCQDNDGGLIVYEGSHLVHDKYFRETGIDSKGDWWKFDDDPIKLSYFKDCKKVKVNCNIGDIVLWDSRTIHYACAPTTPERCRMVVYVSYQPASLISDSDLKKKVKCFKEKRMTSHWASENIKMFPKNPRTYGNNAIIDRFKYDEKKLPVLTNRAKQLAGLIPYNNSFK</sequence>
<gene>
    <name evidence="2" type="ORF">PPL_10250</name>
</gene>
<feature type="compositionally biased region" description="Acidic residues" evidence="1">
    <location>
        <begin position="69"/>
        <end position="90"/>
    </location>
</feature>
<protein>
    <recommendedName>
        <fullName evidence="4">Phytanoyl-CoA dioxygenase</fullName>
    </recommendedName>
</protein>
<keyword evidence="3" id="KW-1185">Reference proteome</keyword>
<dbReference type="RefSeq" id="XP_020428616.1">
    <property type="nucleotide sequence ID" value="XM_020581031.1"/>
</dbReference>
<dbReference type="GeneID" id="31365721"/>
<dbReference type="InterPro" id="IPR008775">
    <property type="entry name" value="Phytyl_CoA_dOase-like"/>
</dbReference>
<comment type="caution">
    <text evidence="2">The sequence shown here is derived from an EMBL/GenBank/DDBJ whole genome shotgun (WGS) entry which is preliminary data.</text>
</comment>
<organism evidence="2 3">
    <name type="scientific">Heterostelium pallidum (strain ATCC 26659 / Pp 5 / PN500)</name>
    <name type="common">Cellular slime mold</name>
    <name type="synonym">Polysphondylium pallidum</name>
    <dbReference type="NCBI Taxonomy" id="670386"/>
    <lineage>
        <taxon>Eukaryota</taxon>
        <taxon>Amoebozoa</taxon>
        <taxon>Evosea</taxon>
        <taxon>Eumycetozoa</taxon>
        <taxon>Dictyostelia</taxon>
        <taxon>Acytosteliales</taxon>
        <taxon>Acytosteliaceae</taxon>
        <taxon>Heterostelium</taxon>
    </lineage>
</organism>